<evidence type="ECO:0000256" key="3">
    <source>
        <dbReference type="ARBA" id="ARBA00023015"/>
    </source>
</evidence>
<keyword evidence="2" id="KW-0902">Two-component regulatory system</keyword>
<dbReference type="Pfam" id="PF00072">
    <property type="entry name" value="Response_reg"/>
    <property type="match status" value="1"/>
</dbReference>
<evidence type="ECO:0000259" key="7">
    <source>
        <dbReference type="PROSITE" id="PS50110"/>
    </source>
</evidence>
<keyword evidence="1 6" id="KW-0597">Phosphoprotein</keyword>
<evidence type="ECO:0000313" key="9">
    <source>
        <dbReference type="Proteomes" id="UP000605784"/>
    </source>
</evidence>
<comment type="caution">
    <text evidence="8">The sequence shown here is derived from an EMBL/GenBank/DDBJ whole genome shotgun (WGS) entry which is preliminary data.</text>
</comment>
<keyword evidence="3" id="KW-0805">Transcription regulation</keyword>
<dbReference type="SMART" id="SM00448">
    <property type="entry name" value="REC"/>
    <property type="match status" value="1"/>
</dbReference>
<keyword evidence="9" id="KW-1185">Reference proteome</keyword>
<evidence type="ECO:0000256" key="5">
    <source>
        <dbReference type="ARBA" id="ARBA00023163"/>
    </source>
</evidence>
<dbReference type="PANTHER" id="PTHR48111:SF1">
    <property type="entry name" value="TWO-COMPONENT RESPONSE REGULATOR ORR33"/>
    <property type="match status" value="1"/>
</dbReference>
<dbReference type="SUPFAM" id="SSF52172">
    <property type="entry name" value="CheY-like"/>
    <property type="match status" value="1"/>
</dbReference>
<reference evidence="8" key="1">
    <citation type="journal article" date="2014" name="Int. J. Syst. Evol. Microbiol.">
        <title>Complete genome sequence of Corynebacterium casei LMG S-19264T (=DSM 44701T), isolated from a smear-ripened cheese.</title>
        <authorList>
            <consortium name="US DOE Joint Genome Institute (JGI-PGF)"/>
            <person name="Walter F."/>
            <person name="Albersmeier A."/>
            <person name="Kalinowski J."/>
            <person name="Ruckert C."/>
        </authorList>
    </citation>
    <scope>NUCLEOTIDE SEQUENCE</scope>
    <source>
        <strain evidence="8">JCM 17820</strain>
    </source>
</reference>
<evidence type="ECO:0000256" key="4">
    <source>
        <dbReference type="ARBA" id="ARBA00023125"/>
    </source>
</evidence>
<evidence type="ECO:0000256" key="1">
    <source>
        <dbReference type="ARBA" id="ARBA00022553"/>
    </source>
</evidence>
<evidence type="ECO:0000256" key="6">
    <source>
        <dbReference type="PROSITE-ProRule" id="PRU00169"/>
    </source>
</evidence>
<dbReference type="InterPro" id="IPR013971">
    <property type="entry name" value="HalX_domain"/>
</dbReference>
<dbReference type="InterPro" id="IPR011006">
    <property type="entry name" value="CheY-like_superfamily"/>
</dbReference>
<dbReference type="RefSeq" id="WP_188996467.1">
    <property type="nucleotide sequence ID" value="NZ_BMOU01000002.1"/>
</dbReference>
<protein>
    <submittedName>
        <fullName evidence="8">DNA-binding protein</fullName>
    </submittedName>
</protein>
<dbReference type="PROSITE" id="PS50110">
    <property type="entry name" value="RESPONSE_REGULATORY"/>
    <property type="match status" value="1"/>
</dbReference>
<accession>A0A830GK10</accession>
<keyword evidence="5" id="KW-0804">Transcription</keyword>
<dbReference type="Gene3D" id="3.40.50.2300">
    <property type="match status" value="1"/>
</dbReference>
<reference evidence="8" key="2">
    <citation type="submission" date="2020-09" db="EMBL/GenBank/DDBJ databases">
        <authorList>
            <person name="Sun Q."/>
            <person name="Ohkuma M."/>
        </authorList>
    </citation>
    <scope>NUCLEOTIDE SEQUENCE</scope>
    <source>
        <strain evidence="8">JCM 17820</strain>
    </source>
</reference>
<dbReference type="Proteomes" id="UP000605784">
    <property type="component" value="Unassembled WGS sequence"/>
</dbReference>
<dbReference type="CDD" id="cd00156">
    <property type="entry name" value="REC"/>
    <property type="match status" value="1"/>
</dbReference>
<organism evidence="8 9">
    <name type="scientific">Haloarcula pellucida</name>
    <dbReference type="NCBI Taxonomy" id="1427151"/>
    <lineage>
        <taxon>Archaea</taxon>
        <taxon>Methanobacteriati</taxon>
        <taxon>Methanobacteriota</taxon>
        <taxon>Stenosarchaea group</taxon>
        <taxon>Halobacteria</taxon>
        <taxon>Halobacteriales</taxon>
        <taxon>Haloarculaceae</taxon>
        <taxon>Haloarcula</taxon>
    </lineage>
</organism>
<dbReference type="EMBL" id="BMOU01000002">
    <property type="protein sequence ID" value="GGN92722.1"/>
    <property type="molecule type" value="Genomic_DNA"/>
</dbReference>
<keyword evidence="4 8" id="KW-0238">DNA-binding</keyword>
<dbReference type="AlphaFoldDB" id="A0A830GK10"/>
<sequence>MTPCGEGSVLVVDDEIDVADAYASQLRERYDVETAYSGEAALSMLDSSIDVVLLDRRMPGISGDEVLETIRERGLSARVAMVTAVDPGFDIIEMPFDDYVEKPVSRDTLFSTIERLQRCSAYQDQLREYYALTAKQAALTARKSEAELAASEEFHSLEAAIEAAESSLHDIVAGFEETDYERVFADFADPVNAGQTD</sequence>
<dbReference type="InterPro" id="IPR039420">
    <property type="entry name" value="WalR-like"/>
</dbReference>
<dbReference type="Pfam" id="PF08663">
    <property type="entry name" value="HalX"/>
    <property type="match status" value="1"/>
</dbReference>
<dbReference type="GO" id="GO:0006355">
    <property type="term" value="P:regulation of DNA-templated transcription"/>
    <property type="evidence" value="ECO:0007669"/>
    <property type="project" value="TreeGrafter"/>
</dbReference>
<dbReference type="GO" id="GO:0005829">
    <property type="term" value="C:cytosol"/>
    <property type="evidence" value="ECO:0007669"/>
    <property type="project" value="TreeGrafter"/>
</dbReference>
<evidence type="ECO:0000313" key="8">
    <source>
        <dbReference type="EMBL" id="GGN92722.1"/>
    </source>
</evidence>
<evidence type="ECO:0000256" key="2">
    <source>
        <dbReference type="ARBA" id="ARBA00023012"/>
    </source>
</evidence>
<name>A0A830GK10_9EURY</name>
<dbReference type="GO" id="GO:0032993">
    <property type="term" value="C:protein-DNA complex"/>
    <property type="evidence" value="ECO:0007669"/>
    <property type="project" value="TreeGrafter"/>
</dbReference>
<proteinExistence type="predicted"/>
<feature type="modified residue" description="4-aspartylphosphate" evidence="6">
    <location>
        <position position="55"/>
    </location>
</feature>
<feature type="domain" description="Response regulatory" evidence="7">
    <location>
        <begin position="8"/>
        <end position="117"/>
    </location>
</feature>
<dbReference type="InterPro" id="IPR001789">
    <property type="entry name" value="Sig_transdc_resp-reg_receiver"/>
</dbReference>
<dbReference type="GO" id="GO:0000156">
    <property type="term" value="F:phosphorelay response regulator activity"/>
    <property type="evidence" value="ECO:0007669"/>
    <property type="project" value="TreeGrafter"/>
</dbReference>
<dbReference type="GO" id="GO:0000976">
    <property type="term" value="F:transcription cis-regulatory region binding"/>
    <property type="evidence" value="ECO:0007669"/>
    <property type="project" value="TreeGrafter"/>
</dbReference>
<gene>
    <name evidence="8" type="ORF">GCM10009030_17260</name>
</gene>
<dbReference type="PANTHER" id="PTHR48111">
    <property type="entry name" value="REGULATOR OF RPOS"/>
    <property type="match status" value="1"/>
</dbReference>